<dbReference type="AlphaFoldDB" id="L0KZA1"/>
<dbReference type="EMBL" id="CP003363">
    <property type="protein sequence ID" value="AGB50772.1"/>
    <property type="molecule type" value="Genomic_DNA"/>
</dbReference>
<accession>L0KZA1</accession>
<keyword evidence="2" id="KW-1185">Reference proteome</keyword>
<dbReference type="HOGENOM" id="CLU_1105212_0_0_2"/>
<dbReference type="Proteomes" id="UP000010866">
    <property type="component" value="Plasmid pMETHO01"/>
</dbReference>
<sequence length="239" mass="27981">MSTNETLDPVSIWDEYTYLEQEFMNSLRYLPAVPAHYNVWSVHFADLLIRIGSIFDSFLKRTLFCGFLDKNTVAIASRVKYEDNKITIKDYYHLFEPCYNLSLKTVFNLITSEPIVPFSEWGNNEYTALGWWKAYTKLKHDRFVNKEVATLESTQNALASLFLMNLLNPEINSLLVDYDLIRSLWSKESLKRLISKPEPIDGCEEIYAKTKLFGYVFETQVKYDNPKKIEILSPSYLQF</sequence>
<protein>
    <submittedName>
        <fullName evidence="1">Uncharacterized protein</fullName>
    </submittedName>
</protein>
<dbReference type="OrthoDB" id="379724at2157"/>
<keyword evidence="1" id="KW-0614">Plasmid</keyword>
<geneLocation type="plasmid" evidence="1 2">
    <name>pMETHO01</name>
</geneLocation>
<name>L0KZA1_METHD</name>
<organism evidence="1 2">
    <name type="scientific">Methanomethylovorans hollandica (strain DSM 15978 / NBRC 107637 / DMS1)</name>
    <dbReference type="NCBI Taxonomy" id="867904"/>
    <lineage>
        <taxon>Archaea</taxon>
        <taxon>Methanobacteriati</taxon>
        <taxon>Methanobacteriota</taxon>
        <taxon>Stenosarchaea group</taxon>
        <taxon>Methanomicrobia</taxon>
        <taxon>Methanosarcinales</taxon>
        <taxon>Methanosarcinaceae</taxon>
        <taxon>Methanomethylovorans</taxon>
    </lineage>
</organism>
<dbReference type="RefSeq" id="WP_015313904.1">
    <property type="nucleotide sequence ID" value="NC_019972.1"/>
</dbReference>
<evidence type="ECO:0000313" key="1">
    <source>
        <dbReference type="EMBL" id="AGB50772.1"/>
    </source>
</evidence>
<dbReference type="GeneID" id="14401604"/>
<dbReference type="KEGG" id="mhz:Metho_2642"/>
<reference evidence="2" key="1">
    <citation type="submission" date="2012-02" db="EMBL/GenBank/DDBJ databases">
        <title>Complete sequence of plasmid of Methanomethylovorans hollandica DSM 15978.</title>
        <authorList>
            <person name="Lucas S."/>
            <person name="Copeland A."/>
            <person name="Lapidus A."/>
            <person name="Glavina del Rio T."/>
            <person name="Dalin E."/>
            <person name="Tice H."/>
            <person name="Bruce D."/>
            <person name="Goodwin L."/>
            <person name="Pitluck S."/>
            <person name="Peters L."/>
            <person name="Mikhailova N."/>
            <person name="Held B."/>
            <person name="Kyrpides N."/>
            <person name="Mavromatis K."/>
            <person name="Ivanova N."/>
            <person name="Brettin T."/>
            <person name="Detter J.C."/>
            <person name="Han C."/>
            <person name="Larimer F."/>
            <person name="Land M."/>
            <person name="Hauser L."/>
            <person name="Markowitz V."/>
            <person name="Cheng J.-F."/>
            <person name="Hugenholtz P."/>
            <person name="Woyke T."/>
            <person name="Wu D."/>
            <person name="Spring S."/>
            <person name="Schroeder M."/>
            <person name="Brambilla E."/>
            <person name="Klenk H.-P."/>
            <person name="Eisen J.A."/>
        </authorList>
    </citation>
    <scope>NUCLEOTIDE SEQUENCE [LARGE SCALE GENOMIC DNA]</scope>
    <source>
        <strain evidence="2">DSM 15978 / NBRC 107637 / DMS1</strain>
        <plasmid evidence="2">Plasmid pMETHO01</plasmid>
    </source>
</reference>
<proteinExistence type="predicted"/>
<gene>
    <name evidence="1" type="ordered locus">Metho_2642</name>
</gene>
<evidence type="ECO:0000313" key="2">
    <source>
        <dbReference type="Proteomes" id="UP000010866"/>
    </source>
</evidence>